<sequence>MDIFDKRVKNNFDVMKDVWVNYPETRIRREAIAKKWWMALYEGRELQEVNGFLEESMQVLSTFKEMSSGNELLCNKLVGEYFGKLKERYDNEIYSEVAGEERRVMDLLTKMEIKRFLEAKEKRMENIFLKEAKYKAYRKKVGKYREMWKDIQGEVTEHFQLEYEKMRKMRDILGDSMMDKMGWDLSRIDKKTLFDLGELDRIVVEDEKLHYLLKMLGKREKKRNPDLDMSEIQNSPNKKDLLGIHLSNDLVRLLPSELSLVHNKHLRSYFHAKYIENRLSTYLLSDRDEDLDPGDNNNREAEGPIILCIDTSSSMKGLPESLAKGSTLFLLKEAQKRGRKVYIIAFSGEGSIREFELAQSSDGIEKALEFFKWEFYGGTDYLSPMRRSIELIERSSYRKADLLMISDGIVKVPEDFIEYMERIKRKLKFKVYSLIINSKNVENLFSDKVLYYEYKRRKDTHRGSEYQFHNRSFLTNHG</sequence>
<gene>
    <name evidence="2" type="ORF">PM10SUCC1_21300</name>
</gene>
<dbReference type="Gene3D" id="3.40.50.410">
    <property type="entry name" value="von Willebrand factor, type A domain"/>
    <property type="match status" value="1"/>
</dbReference>
<name>A0A9W6GMV7_9FUSO</name>
<dbReference type="InterPro" id="IPR036465">
    <property type="entry name" value="vWFA_dom_sf"/>
</dbReference>
<keyword evidence="3" id="KW-1185">Reference proteome</keyword>
<evidence type="ECO:0000313" key="2">
    <source>
        <dbReference type="EMBL" id="GLI56616.1"/>
    </source>
</evidence>
<dbReference type="EMBL" id="BSDY01000009">
    <property type="protein sequence ID" value="GLI56616.1"/>
    <property type="molecule type" value="Genomic_DNA"/>
</dbReference>
<dbReference type="GO" id="GO:0005829">
    <property type="term" value="C:cytosol"/>
    <property type="evidence" value="ECO:0007669"/>
    <property type="project" value="TreeGrafter"/>
</dbReference>
<dbReference type="RefSeq" id="WP_281835885.1">
    <property type="nucleotide sequence ID" value="NZ_BSDY01000009.1"/>
</dbReference>
<dbReference type="PANTHER" id="PTHR36846">
    <property type="entry name" value="PROTEIN VIAA"/>
    <property type="match status" value="1"/>
</dbReference>
<proteinExistence type="predicted"/>
<dbReference type="Proteomes" id="UP001144471">
    <property type="component" value="Unassembled WGS sequence"/>
</dbReference>
<dbReference type="InterPro" id="IPR002035">
    <property type="entry name" value="VWF_A"/>
</dbReference>
<feature type="domain" description="VWFA" evidence="1">
    <location>
        <begin position="302"/>
        <end position="464"/>
    </location>
</feature>
<accession>A0A9W6GMV7</accession>
<reference evidence="2" key="1">
    <citation type="submission" date="2022-12" db="EMBL/GenBank/DDBJ databases">
        <title>Reference genome sequencing for broad-spectrum identification of bacterial and archaeal isolates by mass spectrometry.</title>
        <authorList>
            <person name="Sekiguchi Y."/>
            <person name="Tourlousse D.M."/>
        </authorList>
    </citation>
    <scope>NUCLEOTIDE SEQUENCE</scope>
    <source>
        <strain evidence="2">10succ1</strain>
    </source>
</reference>
<dbReference type="SMART" id="SM00327">
    <property type="entry name" value="VWA"/>
    <property type="match status" value="1"/>
</dbReference>
<organism evidence="2 3">
    <name type="scientific">Propionigenium maris DSM 9537</name>
    <dbReference type="NCBI Taxonomy" id="1123000"/>
    <lineage>
        <taxon>Bacteria</taxon>
        <taxon>Fusobacteriati</taxon>
        <taxon>Fusobacteriota</taxon>
        <taxon>Fusobacteriia</taxon>
        <taxon>Fusobacteriales</taxon>
        <taxon>Fusobacteriaceae</taxon>
        <taxon>Propionigenium</taxon>
    </lineage>
</organism>
<evidence type="ECO:0000313" key="3">
    <source>
        <dbReference type="Proteomes" id="UP001144471"/>
    </source>
</evidence>
<comment type="caution">
    <text evidence="2">The sequence shown here is derived from an EMBL/GenBank/DDBJ whole genome shotgun (WGS) entry which is preliminary data.</text>
</comment>
<dbReference type="SUPFAM" id="SSF53300">
    <property type="entry name" value="vWA-like"/>
    <property type="match status" value="1"/>
</dbReference>
<evidence type="ECO:0000259" key="1">
    <source>
        <dbReference type="SMART" id="SM00327"/>
    </source>
</evidence>
<protein>
    <recommendedName>
        <fullName evidence="1">VWFA domain-containing protein</fullName>
    </recommendedName>
</protein>
<dbReference type="Pfam" id="PF13519">
    <property type="entry name" value="VWA_2"/>
    <property type="match status" value="1"/>
</dbReference>
<dbReference type="AlphaFoldDB" id="A0A9W6GMV7"/>
<dbReference type="PANTHER" id="PTHR36846:SF1">
    <property type="entry name" value="PROTEIN VIAA"/>
    <property type="match status" value="1"/>
</dbReference>